<dbReference type="SUPFAM" id="SSF47240">
    <property type="entry name" value="Ferritin-like"/>
    <property type="match status" value="1"/>
</dbReference>
<dbReference type="Gene3D" id="1.20.1260.10">
    <property type="match status" value="1"/>
</dbReference>
<dbReference type="PIRSF" id="PIRSF005900">
    <property type="entry name" value="Dps"/>
    <property type="match status" value="1"/>
</dbReference>
<dbReference type="OrthoDB" id="9797687at2"/>
<dbReference type="Proteomes" id="UP000268192">
    <property type="component" value="Chromosome"/>
</dbReference>
<evidence type="ECO:0000259" key="3">
    <source>
        <dbReference type="Pfam" id="PF00210"/>
    </source>
</evidence>
<protein>
    <submittedName>
        <fullName evidence="4">DNA starvation/stationary phase protection protein</fullName>
    </submittedName>
</protein>
<organism evidence="4 5">
    <name type="scientific">Georhizobium profundi</name>
    <dbReference type="NCBI Taxonomy" id="2341112"/>
    <lineage>
        <taxon>Bacteria</taxon>
        <taxon>Pseudomonadati</taxon>
        <taxon>Pseudomonadota</taxon>
        <taxon>Alphaproteobacteria</taxon>
        <taxon>Hyphomicrobiales</taxon>
        <taxon>Rhizobiaceae</taxon>
        <taxon>Georhizobium</taxon>
    </lineage>
</organism>
<dbReference type="PRINTS" id="PR01346">
    <property type="entry name" value="HELNAPAPROT"/>
</dbReference>
<name>A0A3Q8XPL1_9HYPH</name>
<dbReference type="CDD" id="cd01043">
    <property type="entry name" value="DPS"/>
    <property type="match status" value="1"/>
</dbReference>
<dbReference type="AlphaFoldDB" id="A0A3Q8XPL1"/>
<dbReference type="RefSeq" id="WP_126008856.1">
    <property type="nucleotide sequence ID" value="NZ_CP032509.1"/>
</dbReference>
<dbReference type="PANTHER" id="PTHR42932:SF3">
    <property type="entry name" value="DNA PROTECTION DURING STARVATION PROTEIN"/>
    <property type="match status" value="1"/>
</dbReference>
<dbReference type="KEGG" id="abaw:D5400_06760"/>
<keyword evidence="5" id="KW-1185">Reference proteome</keyword>
<dbReference type="PANTHER" id="PTHR42932">
    <property type="entry name" value="GENERAL STRESS PROTEIN 20U"/>
    <property type="match status" value="1"/>
</dbReference>
<dbReference type="Pfam" id="PF00210">
    <property type="entry name" value="Ferritin"/>
    <property type="match status" value="1"/>
</dbReference>
<comment type="similarity">
    <text evidence="1 2">Belongs to the Dps family.</text>
</comment>
<dbReference type="GO" id="GO:0008199">
    <property type="term" value="F:ferric iron binding"/>
    <property type="evidence" value="ECO:0007669"/>
    <property type="project" value="InterPro"/>
</dbReference>
<dbReference type="InterPro" id="IPR012347">
    <property type="entry name" value="Ferritin-like"/>
</dbReference>
<sequence>MSKAQKALDPKPREENVNFGLDDKARETIAQNLSAILADTYALLVKTHIYHWNVVGPLFHSIHEMTEVQYNDLFKATDEIAERIRALGYRAPVVGNKGHDIVIELGAESKTAHEMIEDLISEHESTIRKMREAAEAAEEADDFVSHDMLVGRMTIHEKTVWMLRALVTD</sequence>
<dbReference type="EMBL" id="CP032509">
    <property type="protein sequence ID" value="AZN71015.1"/>
    <property type="molecule type" value="Genomic_DNA"/>
</dbReference>
<dbReference type="InterPro" id="IPR009078">
    <property type="entry name" value="Ferritin-like_SF"/>
</dbReference>
<gene>
    <name evidence="4" type="ORF">D5400_06760</name>
</gene>
<evidence type="ECO:0000313" key="4">
    <source>
        <dbReference type="EMBL" id="AZN71015.1"/>
    </source>
</evidence>
<accession>A0A3Q8XPL1</accession>
<evidence type="ECO:0000313" key="5">
    <source>
        <dbReference type="Proteomes" id="UP000268192"/>
    </source>
</evidence>
<dbReference type="InterPro" id="IPR008331">
    <property type="entry name" value="Ferritin_DPS_dom"/>
</dbReference>
<dbReference type="InterPro" id="IPR002177">
    <property type="entry name" value="DPS_DNA-bd"/>
</dbReference>
<reference evidence="4 5" key="1">
    <citation type="submission" date="2018-09" db="EMBL/GenBank/DDBJ databases">
        <title>Marinorhizobium profundi gen. nov., sp. nov., isolated from a deep-sea sediment sample from the New Britain Trench and proposal of Marinorhizobiaceae fam. nov. in the order Rhizobiales of the class Alphaproteobacteria.</title>
        <authorList>
            <person name="Cao J."/>
        </authorList>
    </citation>
    <scope>NUCLEOTIDE SEQUENCE [LARGE SCALE GENOMIC DNA]</scope>
    <source>
        <strain evidence="4 5">WS11</strain>
    </source>
</reference>
<feature type="domain" description="Ferritin/DPS" evidence="3">
    <location>
        <begin position="31"/>
        <end position="168"/>
    </location>
</feature>
<evidence type="ECO:0000256" key="1">
    <source>
        <dbReference type="ARBA" id="ARBA00009497"/>
    </source>
</evidence>
<proteinExistence type="inferred from homology"/>
<evidence type="ECO:0000256" key="2">
    <source>
        <dbReference type="RuleBase" id="RU003875"/>
    </source>
</evidence>